<dbReference type="HOGENOM" id="CLU_3288854_0_0_4"/>
<gene>
    <name evidence="1" type="ORF">EIKCOROL_02255</name>
</gene>
<proteinExistence type="predicted"/>
<comment type="caution">
    <text evidence="1">The sequence shown here is derived from an EMBL/GenBank/DDBJ whole genome shotgun (WGS) entry which is preliminary data.</text>
</comment>
<dbReference type="RefSeq" id="WP_003824489.1">
    <property type="nucleotide sequence ID" value="NZ_EQ973320.1"/>
</dbReference>
<organism evidence="1 2">
    <name type="scientific">Eikenella corrodens ATCC 23834</name>
    <dbReference type="NCBI Taxonomy" id="546274"/>
    <lineage>
        <taxon>Bacteria</taxon>
        <taxon>Pseudomonadati</taxon>
        <taxon>Pseudomonadota</taxon>
        <taxon>Betaproteobacteria</taxon>
        <taxon>Neisseriales</taxon>
        <taxon>Neisseriaceae</taxon>
        <taxon>Eikenella</taxon>
    </lineage>
</organism>
<dbReference type="AlphaFoldDB" id="C0DXZ4"/>
<reference evidence="1 2" key="1">
    <citation type="submission" date="2009-01" db="EMBL/GenBank/DDBJ databases">
        <authorList>
            <person name="Fulton L."/>
            <person name="Clifton S."/>
            <person name="Chinwalla A.T."/>
            <person name="Mitreva M."/>
            <person name="Sodergren E."/>
            <person name="Weinstock G."/>
            <person name="Clifton S."/>
            <person name="Dooling D.J."/>
            <person name="Fulton B."/>
            <person name="Minx P."/>
            <person name="Pepin K.H."/>
            <person name="Johnson M."/>
            <person name="Bhonagiri V."/>
            <person name="Nash W.E."/>
            <person name="Mardis E.R."/>
            <person name="Wilson R.K."/>
        </authorList>
    </citation>
    <scope>NUCLEOTIDE SEQUENCE [LARGE SCALE GENOMIC DNA]</scope>
    <source>
        <strain evidence="1 2">ATCC 23834</strain>
    </source>
</reference>
<dbReference type="EMBL" id="ACEA01000049">
    <property type="protein sequence ID" value="EEG23085.1"/>
    <property type="molecule type" value="Genomic_DNA"/>
</dbReference>
<dbReference type="Proteomes" id="UP000005837">
    <property type="component" value="Unassembled WGS sequence"/>
</dbReference>
<evidence type="ECO:0000313" key="1">
    <source>
        <dbReference type="EMBL" id="EEG23085.1"/>
    </source>
</evidence>
<sequence>MMKIFTNKMLNTAAAAIHAAAEQTAQLYQTNLCCMQKQAT</sequence>
<name>C0DXZ4_EIKCO</name>
<evidence type="ECO:0000313" key="2">
    <source>
        <dbReference type="Proteomes" id="UP000005837"/>
    </source>
</evidence>
<accession>C0DXZ4</accession>
<dbReference type="GeneID" id="77168184"/>
<protein>
    <submittedName>
        <fullName evidence="1">Uncharacterized protein</fullName>
    </submittedName>
</protein>